<comment type="function">
    <text evidence="11">Endoglucanase (EG) that cleaves the internal beta-1,4-glucosidic bonds in cellulose. The degradation of cellulose involves an interplay between different cellulolytic enzymes. Hydrolysis starts with EGs, which cut internal glycosidic linkages to reduce the polymerization degree of the substrate and creates new chain ends for exocellobiohydrolases (CBHs). The CBH release the disaccharide cellobiose from the non-reducing end of the cellulose polymer chain. Finally, beta-1,4-glucosidases hydrolyze the cellobiose and other short cello-oligosaccharides into glucose units.</text>
</comment>
<evidence type="ECO:0000256" key="12">
    <source>
        <dbReference type="ARBA" id="ARBA00074271"/>
    </source>
</evidence>
<dbReference type="PROSITE" id="PS51164">
    <property type="entry name" value="CBM1_2"/>
    <property type="match status" value="1"/>
</dbReference>
<dbReference type="SMART" id="SM00236">
    <property type="entry name" value="fCBD"/>
    <property type="match status" value="1"/>
</dbReference>
<feature type="signal peptide" evidence="14">
    <location>
        <begin position="1"/>
        <end position="19"/>
    </location>
</feature>
<evidence type="ECO:0000259" key="15">
    <source>
        <dbReference type="PROSITE" id="PS51164"/>
    </source>
</evidence>
<dbReference type="GO" id="GO:0008810">
    <property type="term" value="F:cellulase activity"/>
    <property type="evidence" value="ECO:0007669"/>
    <property type="project" value="UniProtKB-EC"/>
</dbReference>
<dbReference type="GeneID" id="36576200"/>
<dbReference type="GO" id="GO:0005576">
    <property type="term" value="C:extracellular region"/>
    <property type="evidence" value="ECO:0007669"/>
    <property type="project" value="InterPro"/>
</dbReference>
<dbReference type="PROSITE" id="PS00659">
    <property type="entry name" value="GLYCOSYL_HYDROL_F5"/>
    <property type="match status" value="1"/>
</dbReference>
<dbReference type="PANTHER" id="PTHR34142:SF5">
    <property type="entry name" value="CBM1 DOMAIN-CONTAINING PROTEIN"/>
    <property type="match status" value="1"/>
</dbReference>
<dbReference type="Pfam" id="PF00150">
    <property type="entry name" value="Cellulase"/>
    <property type="match status" value="1"/>
</dbReference>
<evidence type="ECO:0000256" key="11">
    <source>
        <dbReference type="ARBA" id="ARBA00059691"/>
    </source>
</evidence>
<evidence type="ECO:0000256" key="4">
    <source>
        <dbReference type="ARBA" id="ARBA00022729"/>
    </source>
</evidence>
<dbReference type="GO" id="GO:0030248">
    <property type="term" value="F:cellulose binding"/>
    <property type="evidence" value="ECO:0007669"/>
    <property type="project" value="InterPro"/>
</dbReference>
<evidence type="ECO:0000256" key="3">
    <source>
        <dbReference type="ARBA" id="ARBA00012601"/>
    </source>
</evidence>
<dbReference type="InterPro" id="IPR000254">
    <property type="entry name" value="CBD"/>
</dbReference>
<evidence type="ECO:0000256" key="2">
    <source>
        <dbReference type="ARBA" id="ARBA00005641"/>
    </source>
</evidence>
<dbReference type="Gene3D" id="3.20.20.80">
    <property type="entry name" value="Glycosidases"/>
    <property type="match status" value="1"/>
</dbReference>
<dbReference type="Proteomes" id="UP000241818">
    <property type="component" value="Unassembled WGS sequence"/>
</dbReference>
<comment type="similarity">
    <text evidence="2 13">Belongs to the glycosyl hydrolase 5 (cellulase A) family.</text>
</comment>
<dbReference type="RefSeq" id="XP_024721745.1">
    <property type="nucleotide sequence ID" value="XM_024868119.1"/>
</dbReference>
<keyword evidence="8" id="KW-0873">Pyrrolidone carboxylic acid</keyword>
<keyword evidence="6" id="KW-0136">Cellulose degradation</keyword>
<evidence type="ECO:0000256" key="7">
    <source>
        <dbReference type="ARBA" id="ARBA00023277"/>
    </source>
</evidence>
<keyword evidence="10" id="KW-0624">Polysaccharide degradation</keyword>
<keyword evidence="7" id="KW-0119">Carbohydrate metabolism</keyword>
<dbReference type="SUPFAM" id="SSF51445">
    <property type="entry name" value="(Trans)glycosidases"/>
    <property type="match status" value="1"/>
</dbReference>
<dbReference type="InterPro" id="IPR035971">
    <property type="entry name" value="CBD_sf"/>
</dbReference>
<evidence type="ECO:0000313" key="16">
    <source>
        <dbReference type="EMBL" id="PSS20475.1"/>
    </source>
</evidence>
<dbReference type="AlphaFoldDB" id="A0A2T3B4A2"/>
<evidence type="ECO:0000256" key="8">
    <source>
        <dbReference type="ARBA" id="ARBA00023283"/>
    </source>
</evidence>
<evidence type="ECO:0000256" key="10">
    <source>
        <dbReference type="ARBA" id="ARBA00023326"/>
    </source>
</evidence>
<dbReference type="OrthoDB" id="5823761at2759"/>
<dbReference type="FunFam" id="3.20.20.80:FF:000124">
    <property type="entry name" value="Exported cellulase"/>
    <property type="match status" value="1"/>
</dbReference>
<dbReference type="PANTHER" id="PTHR34142">
    <property type="entry name" value="ENDO-BETA-1,4-GLUCANASE A"/>
    <property type="match status" value="1"/>
</dbReference>
<dbReference type="InterPro" id="IPR001547">
    <property type="entry name" value="Glyco_hydro_5"/>
</dbReference>
<evidence type="ECO:0000256" key="9">
    <source>
        <dbReference type="ARBA" id="ARBA00023295"/>
    </source>
</evidence>
<dbReference type="EMBL" id="KZ679010">
    <property type="protein sequence ID" value="PSS20475.1"/>
    <property type="molecule type" value="Genomic_DNA"/>
</dbReference>
<keyword evidence="4 14" id="KW-0732">Signal</keyword>
<gene>
    <name evidence="16" type="ORF">M430DRAFT_50138</name>
</gene>
<evidence type="ECO:0000256" key="13">
    <source>
        <dbReference type="RuleBase" id="RU361153"/>
    </source>
</evidence>
<organism evidence="16 17">
    <name type="scientific">Amorphotheca resinae ATCC 22711</name>
    <dbReference type="NCBI Taxonomy" id="857342"/>
    <lineage>
        <taxon>Eukaryota</taxon>
        <taxon>Fungi</taxon>
        <taxon>Dikarya</taxon>
        <taxon>Ascomycota</taxon>
        <taxon>Pezizomycotina</taxon>
        <taxon>Leotiomycetes</taxon>
        <taxon>Helotiales</taxon>
        <taxon>Amorphothecaceae</taxon>
        <taxon>Amorphotheca</taxon>
    </lineage>
</organism>
<dbReference type="EC" id="3.2.1.4" evidence="3"/>
<feature type="chain" id="PRO_5015650230" description="Endoglucanase EG-II" evidence="14">
    <location>
        <begin position="20"/>
        <end position="369"/>
    </location>
</feature>
<evidence type="ECO:0000256" key="6">
    <source>
        <dbReference type="ARBA" id="ARBA00023001"/>
    </source>
</evidence>
<accession>A0A2T3B4A2</accession>
<evidence type="ECO:0000313" key="17">
    <source>
        <dbReference type="Proteomes" id="UP000241818"/>
    </source>
</evidence>
<dbReference type="InParanoid" id="A0A2T3B4A2"/>
<evidence type="ECO:0000256" key="1">
    <source>
        <dbReference type="ARBA" id="ARBA00000966"/>
    </source>
</evidence>
<keyword evidence="9 13" id="KW-0326">Glycosidase</keyword>
<dbReference type="SUPFAM" id="SSF57180">
    <property type="entry name" value="Cellulose-binding domain"/>
    <property type="match status" value="1"/>
</dbReference>
<comment type="catalytic activity">
    <reaction evidence="1">
        <text>Endohydrolysis of (1-&gt;4)-beta-D-glucosidic linkages in cellulose, lichenin and cereal beta-D-glucans.</text>
        <dbReference type="EC" id="3.2.1.4"/>
    </reaction>
</comment>
<name>A0A2T3B4A2_AMORE</name>
<dbReference type="InterPro" id="IPR018087">
    <property type="entry name" value="Glyco_hydro_5_CS"/>
</dbReference>
<evidence type="ECO:0000256" key="14">
    <source>
        <dbReference type="SAM" id="SignalP"/>
    </source>
</evidence>
<reference evidence="16 17" key="1">
    <citation type="journal article" date="2018" name="New Phytol.">
        <title>Comparative genomics and transcriptomics depict ericoid mycorrhizal fungi as versatile saprotrophs and plant mutualists.</title>
        <authorList>
            <person name="Martino E."/>
            <person name="Morin E."/>
            <person name="Grelet G.A."/>
            <person name="Kuo A."/>
            <person name="Kohler A."/>
            <person name="Daghino S."/>
            <person name="Barry K.W."/>
            <person name="Cichocki N."/>
            <person name="Clum A."/>
            <person name="Dockter R.B."/>
            <person name="Hainaut M."/>
            <person name="Kuo R.C."/>
            <person name="LaButti K."/>
            <person name="Lindahl B.D."/>
            <person name="Lindquist E.A."/>
            <person name="Lipzen A."/>
            <person name="Khouja H.R."/>
            <person name="Magnuson J."/>
            <person name="Murat C."/>
            <person name="Ohm R.A."/>
            <person name="Singer S.W."/>
            <person name="Spatafora J.W."/>
            <person name="Wang M."/>
            <person name="Veneault-Fourrey C."/>
            <person name="Henrissat B."/>
            <person name="Grigoriev I.V."/>
            <person name="Martin F.M."/>
            <person name="Perotto S."/>
        </authorList>
    </citation>
    <scope>NUCLEOTIDE SEQUENCE [LARGE SCALE GENOMIC DNA]</scope>
    <source>
        <strain evidence="16 17">ATCC 22711</strain>
    </source>
</reference>
<dbReference type="STRING" id="857342.A0A2T3B4A2"/>
<dbReference type="GO" id="GO:0030245">
    <property type="term" value="P:cellulose catabolic process"/>
    <property type="evidence" value="ECO:0007669"/>
    <property type="project" value="UniProtKB-KW"/>
</dbReference>
<feature type="domain" description="CBM1" evidence="15">
    <location>
        <begin position="13"/>
        <end position="49"/>
    </location>
</feature>
<protein>
    <recommendedName>
        <fullName evidence="12">Endoglucanase EG-II</fullName>
        <ecNumber evidence="3">3.2.1.4</ecNumber>
    </recommendedName>
</protein>
<dbReference type="InterPro" id="IPR017853">
    <property type="entry name" value="GH"/>
</dbReference>
<evidence type="ECO:0000256" key="5">
    <source>
        <dbReference type="ARBA" id="ARBA00022801"/>
    </source>
</evidence>
<dbReference type="Pfam" id="PF00734">
    <property type="entry name" value="CBM_1"/>
    <property type="match status" value="1"/>
</dbReference>
<proteinExistence type="inferred from homology"/>
<keyword evidence="17" id="KW-1185">Reference proteome</keyword>
<sequence length="369" mass="38649">MLSSILVALCVSAHQSGYGQCGGKGWRGATACASGYTCTRSSVYFSHCLPTTGVNIAGFDFGCGTDGSDTIADAAPPLASLGGADGAAQMSHFVKDDNLNIFRLPVGWQYLVGGTLGGPLDSANFAKYDQLVQACLATGASCIIDIHNYARWNGGIIGQGGPTNDQFTDLWRQLATKYGNTSNIIFGLMNEPHDVDITQWASTVQAAVTAIRKAGATTQIILLPGNDYTSAGAFVPNGSAAALAKVTNLDGSTTNLVFDVHQYLDSDKSGTNAECVTNNTADAFTPLATWLRANNRQALNTETGGGNVASCEKYLCEQLDYLNANSDVYLGYLGWAAGSFSTSYVLSEVPTGNDTSMKDTALVKACIAR</sequence>
<keyword evidence="5 13" id="KW-0378">Hydrolase</keyword>